<accession>A0A517VE48</accession>
<name>A0A517VE48_9PLAN</name>
<gene>
    <name evidence="6" type="ORF">Pan161_29390</name>
</gene>
<dbReference type="InterPro" id="IPR023380">
    <property type="entry name" value="DsbB-like_sf"/>
</dbReference>
<evidence type="ECO:0000256" key="2">
    <source>
        <dbReference type="ARBA" id="ARBA00022692"/>
    </source>
</evidence>
<comment type="subcellular location">
    <subcellularLocation>
        <location evidence="1">Membrane</location>
        <topology evidence="1">Multi-pass membrane protein</topology>
    </subcellularLocation>
</comment>
<dbReference type="GO" id="GO:0015035">
    <property type="term" value="F:protein-disulfide reductase activity"/>
    <property type="evidence" value="ECO:0007669"/>
    <property type="project" value="InterPro"/>
</dbReference>
<feature type="transmembrane region" description="Helical" evidence="5">
    <location>
        <begin position="147"/>
        <end position="168"/>
    </location>
</feature>
<dbReference type="EMBL" id="CP036343">
    <property type="protein sequence ID" value="QDT91283.1"/>
    <property type="molecule type" value="Genomic_DNA"/>
</dbReference>
<protein>
    <submittedName>
        <fullName evidence="6">Disulfide bond formation protein B</fullName>
    </submittedName>
</protein>
<evidence type="ECO:0000256" key="4">
    <source>
        <dbReference type="ARBA" id="ARBA00023136"/>
    </source>
</evidence>
<keyword evidence="7" id="KW-1185">Reference proteome</keyword>
<evidence type="ECO:0000313" key="6">
    <source>
        <dbReference type="EMBL" id="QDT91283.1"/>
    </source>
</evidence>
<feature type="transmembrane region" description="Helical" evidence="5">
    <location>
        <begin position="70"/>
        <end position="93"/>
    </location>
</feature>
<dbReference type="RefSeq" id="WP_145228043.1">
    <property type="nucleotide sequence ID" value="NZ_CP036343.1"/>
</dbReference>
<dbReference type="GO" id="GO:0006457">
    <property type="term" value="P:protein folding"/>
    <property type="evidence" value="ECO:0007669"/>
    <property type="project" value="InterPro"/>
</dbReference>
<dbReference type="Proteomes" id="UP000316855">
    <property type="component" value="Chromosome"/>
</dbReference>
<feature type="transmembrane region" description="Helical" evidence="5">
    <location>
        <begin position="40"/>
        <end position="58"/>
    </location>
</feature>
<dbReference type="Gene3D" id="1.20.1550.10">
    <property type="entry name" value="DsbB-like"/>
    <property type="match status" value="1"/>
</dbReference>
<organism evidence="6 7">
    <name type="scientific">Gimesia algae</name>
    <dbReference type="NCBI Taxonomy" id="2527971"/>
    <lineage>
        <taxon>Bacteria</taxon>
        <taxon>Pseudomonadati</taxon>
        <taxon>Planctomycetota</taxon>
        <taxon>Planctomycetia</taxon>
        <taxon>Planctomycetales</taxon>
        <taxon>Planctomycetaceae</taxon>
        <taxon>Gimesia</taxon>
    </lineage>
</organism>
<keyword evidence="3 5" id="KW-1133">Transmembrane helix</keyword>
<dbReference type="InterPro" id="IPR003752">
    <property type="entry name" value="DiS_bond_form_DsbB/BdbC"/>
</dbReference>
<dbReference type="AlphaFoldDB" id="A0A517VE48"/>
<dbReference type="GO" id="GO:0016020">
    <property type="term" value="C:membrane"/>
    <property type="evidence" value="ECO:0007669"/>
    <property type="project" value="UniProtKB-SubCell"/>
</dbReference>
<dbReference type="KEGG" id="gax:Pan161_29390"/>
<feature type="transmembrane region" description="Helical" evidence="5">
    <location>
        <begin position="113"/>
        <end position="135"/>
    </location>
</feature>
<keyword evidence="2 5" id="KW-0812">Transmembrane</keyword>
<evidence type="ECO:0000256" key="1">
    <source>
        <dbReference type="ARBA" id="ARBA00004141"/>
    </source>
</evidence>
<feature type="transmembrane region" description="Helical" evidence="5">
    <location>
        <begin position="7"/>
        <end position="28"/>
    </location>
</feature>
<evidence type="ECO:0000256" key="5">
    <source>
        <dbReference type="SAM" id="Phobius"/>
    </source>
</evidence>
<keyword evidence="4 5" id="KW-0472">Membrane</keyword>
<evidence type="ECO:0000256" key="3">
    <source>
        <dbReference type="ARBA" id="ARBA00022989"/>
    </source>
</evidence>
<dbReference type="SUPFAM" id="SSF158442">
    <property type="entry name" value="DsbB-like"/>
    <property type="match status" value="1"/>
</dbReference>
<dbReference type="Pfam" id="PF02600">
    <property type="entry name" value="DsbB"/>
    <property type="match status" value="1"/>
</dbReference>
<reference evidence="6 7" key="1">
    <citation type="submission" date="2019-02" db="EMBL/GenBank/DDBJ databases">
        <title>Deep-cultivation of Planctomycetes and their phenomic and genomic characterization uncovers novel biology.</title>
        <authorList>
            <person name="Wiegand S."/>
            <person name="Jogler M."/>
            <person name="Boedeker C."/>
            <person name="Pinto D."/>
            <person name="Vollmers J."/>
            <person name="Rivas-Marin E."/>
            <person name="Kohn T."/>
            <person name="Peeters S.H."/>
            <person name="Heuer A."/>
            <person name="Rast P."/>
            <person name="Oberbeckmann S."/>
            <person name="Bunk B."/>
            <person name="Jeske O."/>
            <person name="Meyerdierks A."/>
            <person name="Storesund J.E."/>
            <person name="Kallscheuer N."/>
            <person name="Luecker S."/>
            <person name="Lage O.M."/>
            <person name="Pohl T."/>
            <person name="Merkel B.J."/>
            <person name="Hornburger P."/>
            <person name="Mueller R.-W."/>
            <person name="Bruemmer F."/>
            <person name="Labrenz M."/>
            <person name="Spormann A.M."/>
            <person name="Op den Camp H."/>
            <person name="Overmann J."/>
            <person name="Amann R."/>
            <person name="Jetten M.S.M."/>
            <person name="Mascher T."/>
            <person name="Medema M.H."/>
            <person name="Devos D.P."/>
            <person name="Kaster A.-K."/>
            <person name="Ovreas L."/>
            <person name="Rohde M."/>
            <person name="Galperin M.Y."/>
            <person name="Jogler C."/>
        </authorList>
    </citation>
    <scope>NUCLEOTIDE SEQUENCE [LARGE SCALE GENOMIC DNA]</scope>
    <source>
        <strain evidence="6 7">Pan161</strain>
    </source>
</reference>
<dbReference type="OrthoDB" id="3711263at2"/>
<sequence length="196" mass="21445">MNKRLGFWIAHFNILAVCMVLLGAFGVQLGEQEVPCPLCMLQRMAMLLCALGSAYIILQARSGALTVSDFAAGYGMSILAAVCGACISTRQILIHIVPPDPGYGDPVLGLHLYTWALVVFLVVLIDSGLNLMFVPELVTDHPIEFNWISKTVLGVLGAVMIANVLSVFCQEGFHWILPDDPVRYELFYDLGLFKSP</sequence>
<proteinExistence type="predicted"/>
<evidence type="ECO:0000313" key="7">
    <source>
        <dbReference type="Proteomes" id="UP000316855"/>
    </source>
</evidence>